<gene>
    <name evidence="8" type="ORF">KPH14_003753</name>
</gene>
<dbReference type="SUPFAM" id="SSF53383">
    <property type="entry name" value="PLP-dependent transferases"/>
    <property type="match status" value="1"/>
</dbReference>
<feature type="modified residue" description="N6-(pyridoxal phosphate)lysine" evidence="6">
    <location>
        <position position="441"/>
    </location>
</feature>
<comment type="similarity">
    <text evidence="2">Belongs to the group II decarboxylase family.</text>
</comment>
<dbReference type="Proteomes" id="UP001258017">
    <property type="component" value="Unassembled WGS sequence"/>
</dbReference>
<name>A0AAD9VUP1_9HYME</name>
<comment type="cofactor">
    <cofactor evidence="1 6">
        <name>pyridoxal 5'-phosphate</name>
        <dbReference type="ChEBI" id="CHEBI:597326"/>
    </cofactor>
</comment>
<dbReference type="EMBL" id="JAIFRP010000006">
    <property type="protein sequence ID" value="KAK2587628.1"/>
    <property type="molecule type" value="Genomic_DNA"/>
</dbReference>
<comment type="caution">
    <text evidence="8">The sequence shown here is derived from an EMBL/GenBank/DDBJ whole genome shotgun (WGS) entry which is preliminary data.</text>
</comment>
<dbReference type="PANTHER" id="PTHR45677:SF12">
    <property type="entry name" value="BLACK, ISOFORM A"/>
    <property type="match status" value="1"/>
</dbReference>
<proteinExistence type="inferred from homology"/>
<dbReference type="AlphaFoldDB" id="A0AAD9VUP1"/>
<evidence type="ECO:0000256" key="4">
    <source>
        <dbReference type="ARBA" id="ARBA00022898"/>
    </source>
</evidence>
<sequence length="628" mass="71369">MCILSEGSIMDTTNAGHQLRLLELSTEAMNPDIQKKIFQFEAFVNDVLRTDLAKLEEKLDSKNADVAEFLQLKNVIATLQSTGLNKSGYKTQVDIGNNFYIQAHVEDASNILLDVGLGHYVEFSLDEALVVINRFINESLMSDWRSIPCENKHREFLEKFSAILIDFAFDSVSRDNPVSRWRSANYLQEIIKFDLSEEPKSQKDLLLAANKILKYSVKTGHPYFMNQLFSGLDPYGLAGQWLTDALNASVYTYEVAPVLTLMEKELTKKLLRMFYKNDNGFKRGDALFSPGGSFANGTAINLARFFFRHERKDSGDTTIKPVLFASEDAHYSILKWANVCDVEVVLVETDELGRMSVDNLKTRIQEEQEKGSPLFMVIATAGTTVLGAFDPLIEIADICQDVKMWLHVDAAWGGGLIFSKKHSGLLRGIERADSILFNPHKLLAVPQQCSLFLTKHDDILTKAHSKGATYLFQKDKFYSTDLDPGDKYLQCGRRADVLKFWFMWQAKGSSGFEKHVDHLMSLSAFFKDEIEKRDGFELVTQPCFINVCFWFIPLHLRDKHSVCDYARELSKVAPKLKGQMTKRGSLMIGYQPLRKKPNFFRFVVQNSGTDMQDINYVLEELENLGESL</sequence>
<evidence type="ECO:0000256" key="5">
    <source>
        <dbReference type="ARBA" id="ARBA00023239"/>
    </source>
</evidence>
<dbReference type="GO" id="GO:0019752">
    <property type="term" value="P:carboxylic acid metabolic process"/>
    <property type="evidence" value="ECO:0007669"/>
    <property type="project" value="InterPro"/>
</dbReference>
<keyword evidence="7" id="KW-0175">Coiled coil</keyword>
<evidence type="ECO:0000256" key="1">
    <source>
        <dbReference type="ARBA" id="ARBA00001933"/>
    </source>
</evidence>
<dbReference type="Gene3D" id="3.40.640.10">
    <property type="entry name" value="Type I PLP-dependent aspartate aminotransferase-like (Major domain)"/>
    <property type="match status" value="1"/>
</dbReference>
<dbReference type="Gene3D" id="3.90.1150.170">
    <property type="match status" value="1"/>
</dbReference>
<dbReference type="InterPro" id="IPR015424">
    <property type="entry name" value="PyrdxlP-dep_Trfase"/>
</dbReference>
<evidence type="ECO:0008006" key="10">
    <source>
        <dbReference type="Google" id="ProtNLM"/>
    </source>
</evidence>
<dbReference type="InterPro" id="IPR015421">
    <property type="entry name" value="PyrdxlP-dep_Trfase_major"/>
</dbReference>
<accession>A0AAD9VUP1</accession>
<keyword evidence="5" id="KW-0456">Lyase</keyword>
<dbReference type="PANTHER" id="PTHR45677">
    <property type="entry name" value="GLUTAMATE DECARBOXYLASE-RELATED"/>
    <property type="match status" value="1"/>
</dbReference>
<evidence type="ECO:0000313" key="9">
    <source>
        <dbReference type="Proteomes" id="UP001258017"/>
    </source>
</evidence>
<dbReference type="GO" id="GO:0016831">
    <property type="term" value="F:carboxy-lyase activity"/>
    <property type="evidence" value="ECO:0007669"/>
    <property type="project" value="UniProtKB-KW"/>
</dbReference>
<protein>
    <recommendedName>
        <fullName evidence="10">Cysteine sulfinic acid decarboxylase</fullName>
    </recommendedName>
</protein>
<dbReference type="SUPFAM" id="SSF46579">
    <property type="entry name" value="Prefoldin"/>
    <property type="match status" value="1"/>
</dbReference>
<evidence type="ECO:0000256" key="6">
    <source>
        <dbReference type="PIRSR" id="PIRSR602129-50"/>
    </source>
</evidence>
<reference evidence="8" key="2">
    <citation type="journal article" date="2023" name="Commun. Biol.">
        <title>Intrasexual cuticular hydrocarbon dimorphism in a wasp sheds light on hydrocarbon biosynthesis genes in Hymenoptera.</title>
        <authorList>
            <person name="Moris V.C."/>
            <person name="Podsiadlowski L."/>
            <person name="Martin S."/>
            <person name="Oeyen J.P."/>
            <person name="Donath A."/>
            <person name="Petersen M."/>
            <person name="Wilbrandt J."/>
            <person name="Misof B."/>
            <person name="Liedtke D."/>
            <person name="Thamm M."/>
            <person name="Scheiner R."/>
            <person name="Schmitt T."/>
            <person name="Niehuis O."/>
        </authorList>
    </citation>
    <scope>NUCLEOTIDE SEQUENCE</scope>
    <source>
        <strain evidence="8">GBR_01_08_01A</strain>
    </source>
</reference>
<organism evidence="8 9">
    <name type="scientific">Odynerus spinipes</name>
    <dbReference type="NCBI Taxonomy" id="1348599"/>
    <lineage>
        <taxon>Eukaryota</taxon>
        <taxon>Metazoa</taxon>
        <taxon>Ecdysozoa</taxon>
        <taxon>Arthropoda</taxon>
        <taxon>Hexapoda</taxon>
        <taxon>Insecta</taxon>
        <taxon>Pterygota</taxon>
        <taxon>Neoptera</taxon>
        <taxon>Endopterygota</taxon>
        <taxon>Hymenoptera</taxon>
        <taxon>Apocrita</taxon>
        <taxon>Aculeata</taxon>
        <taxon>Vespoidea</taxon>
        <taxon>Vespidae</taxon>
        <taxon>Eumeninae</taxon>
        <taxon>Odynerus</taxon>
    </lineage>
</organism>
<keyword evidence="9" id="KW-1185">Reference proteome</keyword>
<evidence type="ECO:0000256" key="7">
    <source>
        <dbReference type="SAM" id="Coils"/>
    </source>
</evidence>
<dbReference type="Pfam" id="PF02996">
    <property type="entry name" value="Prefoldin"/>
    <property type="match status" value="1"/>
</dbReference>
<feature type="coiled-coil region" evidence="7">
    <location>
        <begin position="45"/>
        <end position="72"/>
    </location>
</feature>
<evidence type="ECO:0000313" key="8">
    <source>
        <dbReference type="EMBL" id="KAK2587628.1"/>
    </source>
</evidence>
<dbReference type="InterPro" id="IPR009053">
    <property type="entry name" value="Prefoldin"/>
</dbReference>
<dbReference type="CDD" id="cd06450">
    <property type="entry name" value="DOPA_deC_like"/>
    <property type="match status" value="1"/>
</dbReference>
<keyword evidence="3" id="KW-0210">Decarboxylase</keyword>
<reference evidence="8" key="1">
    <citation type="submission" date="2021-08" db="EMBL/GenBank/DDBJ databases">
        <authorList>
            <person name="Misof B."/>
            <person name="Oliver O."/>
            <person name="Podsiadlowski L."/>
            <person name="Donath A."/>
            <person name="Peters R."/>
            <person name="Mayer C."/>
            <person name="Rust J."/>
            <person name="Gunkel S."/>
            <person name="Lesny P."/>
            <person name="Martin S."/>
            <person name="Oeyen J.P."/>
            <person name="Petersen M."/>
            <person name="Panagiotis P."/>
            <person name="Wilbrandt J."/>
            <person name="Tanja T."/>
        </authorList>
    </citation>
    <scope>NUCLEOTIDE SEQUENCE</scope>
    <source>
        <strain evidence="8">GBR_01_08_01A</strain>
        <tissue evidence="8">Thorax + abdomen</tissue>
    </source>
</reference>
<dbReference type="InterPro" id="IPR002129">
    <property type="entry name" value="PyrdxlP-dep_de-COase"/>
</dbReference>
<dbReference type="Pfam" id="PF00282">
    <property type="entry name" value="Pyridoxal_deC"/>
    <property type="match status" value="1"/>
</dbReference>
<evidence type="ECO:0000256" key="3">
    <source>
        <dbReference type="ARBA" id="ARBA00022793"/>
    </source>
</evidence>
<evidence type="ECO:0000256" key="2">
    <source>
        <dbReference type="ARBA" id="ARBA00009533"/>
    </source>
</evidence>
<dbReference type="GO" id="GO:0030170">
    <property type="term" value="F:pyridoxal phosphate binding"/>
    <property type="evidence" value="ECO:0007669"/>
    <property type="project" value="InterPro"/>
</dbReference>
<dbReference type="Gene3D" id="1.10.287.370">
    <property type="match status" value="1"/>
</dbReference>
<dbReference type="InterPro" id="IPR004127">
    <property type="entry name" value="Prefoldin_subunit_alpha"/>
</dbReference>
<keyword evidence="4 6" id="KW-0663">Pyridoxal phosphate</keyword>
<dbReference type="GO" id="GO:0005737">
    <property type="term" value="C:cytoplasm"/>
    <property type="evidence" value="ECO:0007669"/>
    <property type="project" value="TreeGrafter"/>
</dbReference>
<dbReference type="CDD" id="cd23158">
    <property type="entry name" value="Prefoldin_UXT"/>
    <property type="match status" value="1"/>
</dbReference>